<dbReference type="AlphaFoldDB" id="A0A6C0CD47"/>
<dbReference type="GO" id="GO:0006524">
    <property type="term" value="P:alanine catabolic process"/>
    <property type="evidence" value="ECO:0007669"/>
    <property type="project" value="TreeGrafter"/>
</dbReference>
<dbReference type="GO" id="GO:0005886">
    <property type="term" value="C:plasma membrane"/>
    <property type="evidence" value="ECO:0007669"/>
    <property type="project" value="TreeGrafter"/>
</dbReference>
<feature type="domain" description="Alanine dehydrogenase/pyridine nucleotide transhydrogenase NAD(H)-binding" evidence="2">
    <location>
        <begin position="159"/>
        <end position="299"/>
    </location>
</feature>
<dbReference type="SMART" id="SM01002">
    <property type="entry name" value="AlaDh_PNT_C"/>
    <property type="match status" value="1"/>
</dbReference>
<dbReference type="SMART" id="SM01003">
    <property type="entry name" value="AlaDh_PNT_N"/>
    <property type="match status" value="1"/>
</dbReference>
<dbReference type="InterPro" id="IPR007886">
    <property type="entry name" value="AlaDH/PNT_N"/>
</dbReference>
<accession>A0A6C0CD47</accession>
<dbReference type="GO" id="GO:0000286">
    <property type="term" value="F:alanine dehydrogenase activity"/>
    <property type="evidence" value="ECO:0007669"/>
    <property type="project" value="TreeGrafter"/>
</dbReference>
<dbReference type="InterPro" id="IPR036291">
    <property type="entry name" value="NAD(P)-bd_dom_sf"/>
</dbReference>
<dbReference type="PANTHER" id="PTHR42795:SF1">
    <property type="entry name" value="ALANINE DEHYDROGENASE"/>
    <property type="match status" value="1"/>
</dbReference>
<name>A0A6C0CD47_9ZZZZ</name>
<dbReference type="SUPFAM" id="SSF51735">
    <property type="entry name" value="NAD(P)-binding Rossmann-fold domains"/>
    <property type="match status" value="1"/>
</dbReference>
<dbReference type="PANTHER" id="PTHR42795">
    <property type="entry name" value="ALANINE DEHYDROGENASE"/>
    <property type="match status" value="1"/>
</dbReference>
<keyword evidence="1" id="KW-0560">Oxidoreductase</keyword>
<dbReference type="InterPro" id="IPR007698">
    <property type="entry name" value="AlaDH/PNT_NAD(H)-bd"/>
</dbReference>
<evidence type="ECO:0000256" key="1">
    <source>
        <dbReference type="ARBA" id="ARBA00023002"/>
    </source>
</evidence>
<organism evidence="4">
    <name type="scientific">viral metagenome</name>
    <dbReference type="NCBI Taxonomy" id="1070528"/>
    <lineage>
        <taxon>unclassified sequences</taxon>
        <taxon>metagenomes</taxon>
        <taxon>organismal metagenomes</taxon>
    </lineage>
</organism>
<dbReference type="SUPFAM" id="SSF52283">
    <property type="entry name" value="Formate/glycerate dehydrogenase catalytic domain-like"/>
    <property type="match status" value="1"/>
</dbReference>
<dbReference type="EMBL" id="MN739391">
    <property type="protein sequence ID" value="QHT02203.1"/>
    <property type="molecule type" value="Genomic_DNA"/>
</dbReference>
<feature type="domain" description="Alanine dehydrogenase/pyridine nucleotide transhydrogenase N-terminal" evidence="3">
    <location>
        <begin position="5"/>
        <end position="147"/>
    </location>
</feature>
<evidence type="ECO:0000259" key="2">
    <source>
        <dbReference type="SMART" id="SM01002"/>
    </source>
</evidence>
<evidence type="ECO:0000259" key="3">
    <source>
        <dbReference type="SMART" id="SM01003"/>
    </source>
</evidence>
<reference evidence="4" key="1">
    <citation type="journal article" date="2020" name="Nature">
        <title>Giant virus diversity and host interactions through global metagenomics.</title>
        <authorList>
            <person name="Schulz F."/>
            <person name="Roux S."/>
            <person name="Paez-Espino D."/>
            <person name="Jungbluth S."/>
            <person name="Walsh D.A."/>
            <person name="Denef V.J."/>
            <person name="McMahon K.D."/>
            <person name="Konstantinidis K.T."/>
            <person name="Eloe-Fadrosh E.A."/>
            <person name="Kyrpides N.C."/>
            <person name="Woyke T."/>
        </authorList>
    </citation>
    <scope>NUCLEOTIDE SEQUENCE</scope>
    <source>
        <strain evidence="4">GVMAG-M-3300020565-3</strain>
    </source>
</reference>
<protein>
    <submittedName>
        <fullName evidence="4">Uncharacterized protein</fullName>
    </submittedName>
</protein>
<proteinExistence type="predicted"/>
<evidence type="ECO:0000313" key="4">
    <source>
        <dbReference type="EMBL" id="QHT02203.1"/>
    </source>
</evidence>
<sequence>MYIVGIPKEIKEYERRVSLVPSDIRRLLGGTGNDNAGSSGIIVCVQKNAGMKAGYSDDDYVACGAIILNTTKEIYDRANIIVKVKEPQPSEYPLITSKHTILSFFHFAGNCGLVDAMINSRAKCYAYETIQDCKGQFPILSPMSAIAGEKAMEEANIFLEKRNKKNIYTIITIIGVGNVGRAAAERAILLGYKNINLIDNDYEKIKAMEQSNPSIYKAYEMNDRNLKKLLIFSNVVISSIYTNGMKATRIITNELLDLMSHTGAIIMDVAIDQGGTTEQSVPTTLYNPLITYKNTSIYCVPNIPSLEPTEASIKLSNAIYPYLHSLLYDAIREDNMYYKELQRGLYVCE</sequence>
<dbReference type="Gene3D" id="3.40.50.720">
    <property type="entry name" value="NAD(P)-binding Rossmann-like Domain"/>
    <property type="match status" value="2"/>
</dbReference>
<dbReference type="Pfam" id="PF05222">
    <property type="entry name" value="AlaDh_PNT_N"/>
    <property type="match status" value="1"/>
</dbReference>
<dbReference type="Pfam" id="PF01262">
    <property type="entry name" value="AlaDh_PNT_C"/>
    <property type="match status" value="1"/>
</dbReference>